<keyword evidence="1" id="KW-1133">Transmembrane helix</keyword>
<dbReference type="InterPro" id="IPR045398">
    <property type="entry name" value="DUF6515"/>
</dbReference>
<keyword evidence="1" id="KW-0472">Membrane</keyword>
<feature type="transmembrane region" description="Helical" evidence="1">
    <location>
        <begin position="62"/>
        <end position="80"/>
    </location>
</feature>
<feature type="signal peptide" evidence="2">
    <location>
        <begin position="1"/>
        <end position="21"/>
    </location>
</feature>
<sequence length="142" mass="15510">MKKIIASLLTLTLLTPALAFAHPGDWGPGWGRYGGPGPHWVGPGPHWGGPGPHWGGPGPIRFLPEAATAVLIGGLTYYLLNGSYYQRHGDEYVVVEPPAESRVSSEMRVLDFNGKRFYVQAGHFYQRQIDGDYVEVPRPAGL</sequence>
<keyword evidence="1" id="KW-0812">Transmembrane</keyword>
<protein>
    <recommendedName>
        <fullName evidence="5">Nickel/cobalt transporter regulator</fullName>
    </recommendedName>
</protein>
<keyword evidence="4" id="KW-1185">Reference proteome</keyword>
<reference evidence="4" key="1">
    <citation type="submission" date="2016-10" db="EMBL/GenBank/DDBJ databases">
        <authorList>
            <person name="Varghese N."/>
            <person name="Submissions S."/>
        </authorList>
    </citation>
    <scope>NUCLEOTIDE SEQUENCE [LARGE SCALE GENOMIC DNA]</scope>
    <source>
        <strain evidence="4">OV426</strain>
    </source>
</reference>
<dbReference type="RefSeq" id="WP_090961626.1">
    <property type="nucleotide sequence ID" value="NZ_FOVG01000001.1"/>
</dbReference>
<evidence type="ECO:0000256" key="2">
    <source>
        <dbReference type="SAM" id="SignalP"/>
    </source>
</evidence>
<dbReference type="EMBL" id="FOVG01000001">
    <property type="protein sequence ID" value="SFN40196.1"/>
    <property type="molecule type" value="Genomic_DNA"/>
</dbReference>
<proteinExistence type="predicted"/>
<dbReference type="OrthoDB" id="7068235at2"/>
<organism evidence="3 4">
    <name type="scientific">Candidatus Pantoea varia</name>
    <dbReference type="NCBI Taxonomy" id="1881036"/>
    <lineage>
        <taxon>Bacteria</taxon>
        <taxon>Pseudomonadati</taxon>
        <taxon>Pseudomonadota</taxon>
        <taxon>Gammaproteobacteria</taxon>
        <taxon>Enterobacterales</taxon>
        <taxon>Erwiniaceae</taxon>
        <taxon>Pantoea</taxon>
    </lineage>
</organism>
<dbReference type="AlphaFoldDB" id="A0A1I4YQA2"/>
<gene>
    <name evidence="3" type="ORF">SAMN05428971_1315</name>
</gene>
<evidence type="ECO:0000256" key="1">
    <source>
        <dbReference type="SAM" id="Phobius"/>
    </source>
</evidence>
<dbReference type="Pfam" id="PF20125">
    <property type="entry name" value="DUF6515"/>
    <property type="match status" value="1"/>
</dbReference>
<feature type="chain" id="PRO_5011630413" description="Nickel/cobalt transporter regulator" evidence="2">
    <location>
        <begin position="22"/>
        <end position="142"/>
    </location>
</feature>
<keyword evidence="2" id="KW-0732">Signal</keyword>
<evidence type="ECO:0000313" key="4">
    <source>
        <dbReference type="Proteomes" id="UP000198968"/>
    </source>
</evidence>
<evidence type="ECO:0000313" key="3">
    <source>
        <dbReference type="EMBL" id="SFN40196.1"/>
    </source>
</evidence>
<name>A0A1I4YQA2_9GAMM</name>
<dbReference type="Proteomes" id="UP000198968">
    <property type="component" value="Unassembled WGS sequence"/>
</dbReference>
<evidence type="ECO:0008006" key="5">
    <source>
        <dbReference type="Google" id="ProtNLM"/>
    </source>
</evidence>
<accession>A0A1I4YQA2</accession>